<accession>A0A285I209</accession>
<dbReference type="AlphaFoldDB" id="A0A285I209"/>
<evidence type="ECO:0000259" key="1">
    <source>
        <dbReference type="PROSITE" id="PS51459"/>
    </source>
</evidence>
<dbReference type="SUPFAM" id="SSF140931">
    <property type="entry name" value="Fic-like"/>
    <property type="match status" value="1"/>
</dbReference>
<evidence type="ECO:0000313" key="2">
    <source>
        <dbReference type="EMBL" id="SNY41913.1"/>
    </source>
</evidence>
<name>A0A285I209_9ACTN</name>
<sequence>MVTPGYGETLVPDDEVGALLPQIRHFFDEPISKAAVYDLEQAVQDQVGEELHLEILGGELTVPDLLSDHFLRQLHRWLYADIWSWGGIIRKHELNIGIDPWLIAVELRSGLENVKYRWGHTDDWNPRQLGIATHAEMVRIHPFADGDGRSTRLFADLVFVAAQLSEGTADGQLMKYDWKVDKVGYIGMLREYDAHRNPEDLADFINLRPFSG</sequence>
<dbReference type="InterPro" id="IPR036597">
    <property type="entry name" value="Fido-like_dom_sf"/>
</dbReference>
<evidence type="ECO:0000313" key="3">
    <source>
        <dbReference type="Proteomes" id="UP000219612"/>
    </source>
</evidence>
<dbReference type="Proteomes" id="UP000219612">
    <property type="component" value="Unassembled WGS sequence"/>
</dbReference>
<dbReference type="Gene3D" id="1.10.3290.10">
    <property type="entry name" value="Fido-like domain"/>
    <property type="match status" value="1"/>
</dbReference>
<feature type="domain" description="Fido" evidence="1">
    <location>
        <begin position="66"/>
        <end position="207"/>
    </location>
</feature>
<dbReference type="EMBL" id="OBDY01000006">
    <property type="protein sequence ID" value="SNY41913.1"/>
    <property type="molecule type" value="Genomic_DNA"/>
</dbReference>
<reference evidence="3" key="1">
    <citation type="submission" date="2017-09" db="EMBL/GenBank/DDBJ databases">
        <authorList>
            <person name="Varghese N."/>
            <person name="Submissions S."/>
        </authorList>
    </citation>
    <scope>NUCLEOTIDE SEQUENCE [LARGE SCALE GENOMIC DNA]</scope>
    <source>
        <strain evidence="3">CGMCC 4.6857</strain>
    </source>
</reference>
<dbReference type="InterPro" id="IPR003812">
    <property type="entry name" value="Fido"/>
</dbReference>
<proteinExistence type="predicted"/>
<dbReference type="PROSITE" id="PS51459">
    <property type="entry name" value="FIDO"/>
    <property type="match status" value="1"/>
</dbReference>
<keyword evidence="3" id="KW-1185">Reference proteome</keyword>
<organism evidence="2 3">
    <name type="scientific">Paractinoplanes atraurantiacus</name>
    <dbReference type="NCBI Taxonomy" id="1036182"/>
    <lineage>
        <taxon>Bacteria</taxon>
        <taxon>Bacillati</taxon>
        <taxon>Actinomycetota</taxon>
        <taxon>Actinomycetes</taxon>
        <taxon>Micromonosporales</taxon>
        <taxon>Micromonosporaceae</taxon>
        <taxon>Paractinoplanes</taxon>
    </lineage>
</organism>
<protein>
    <submittedName>
        <fullName evidence="2">Fido, protein-threonine AMPylation domain-containing protein</fullName>
    </submittedName>
</protein>
<dbReference type="Pfam" id="PF02661">
    <property type="entry name" value="Fic"/>
    <property type="match status" value="1"/>
</dbReference>
<dbReference type="OrthoDB" id="9813719at2"/>
<gene>
    <name evidence="2" type="ORF">SAMN05421748_106222</name>
</gene>